<gene>
    <name evidence="2" type="ORF">KDM92_05200</name>
</gene>
<evidence type="ECO:0000313" key="2">
    <source>
        <dbReference type="EMBL" id="MBR7745968.1"/>
    </source>
</evidence>
<accession>A0A941DE29</accession>
<sequence>MKRTILTISLLFMAFSASAGVLSCDDLKAKIEKKVAGKGVKDYPMVVVSKDTQIKGRVLGSCDKGTMKIIHQKSKAPKSNEATSSGS</sequence>
<feature type="chain" id="PRO_5036921918" evidence="1">
    <location>
        <begin position="20"/>
        <end position="87"/>
    </location>
</feature>
<dbReference type="Pfam" id="PF06649">
    <property type="entry name" value="DUF1161"/>
    <property type="match status" value="1"/>
</dbReference>
<dbReference type="InterPro" id="IPR010595">
    <property type="entry name" value="DUF1161"/>
</dbReference>
<dbReference type="Proteomes" id="UP000680158">
    <property type="component" value="Unassembled WGS sequence"/>
</dbReference>
<feature type="signal peptide" evidence="1">
    <location>
        <begin position="1"/>
        <end position="19"/>
    </location>
</feature>
<protein>
    <submittedName>
        <fullName evidence="2">DUF1161 domain-containing protein</fullName>
    </submittedName>
</protein>
<keyword evidence="1" id="KW-0732">Signal</keyword>
<reference evidence="2 3" key="1">
    <citation type="submission" date="2021-04" db="EMBL/GenBank/DDBJ databases">
        <title>novel species isolated from subtropical streams in China.</title>
        <authorList>
            <person name="Lu H."/>
        </authorList>
    </citation>
    <scope>NUCLEOTIDE SEQUENCE [LARGE SCALE GENOMIC DNA]</scope>
    <source>
        <strain evidence="2 3">BYS107W</strain>
    </source>
</reference>
<organism evidence="2 3">
    <name type="scientific">Undibacterium baiyunense</name>
    <dbReference type="NCBI Taxonomy" id="2828731"/>
    <lineage>
        <taxon>Bacteria</taxon>
        <taxon>Pseudomonadati</taxon>
        <taxon>Pseudomonadota</taxon>
        <taxon>Betaproteobacteria</taxon>
        <taxon>Burkholderiales</taxon>
        <taxon>Oxalobacteraceae</taxon>
        <taxon>Undibacterium</taxon>
    </lineage>
</organism>
<keyword evidence="3" id="KW-1185">Reference proteome</keyword>
<evidence type="ECO:0000313" key="3">
    <source>
        <dbReference type="Proteomes" id="UP000680158"/>
    </source>
</evidence>
<dbReference type="PROSITE" id="PS51257">
    <property type="entry name" value="PROKAR_LIPOPROTEIN"/>
    <property type="match status" value="1"/>
</dbReference>
<comment type="caution">
    <text evidence="2">The sequence shown here is derived from an EMBL/GenBank/DDBJ whole genome shotgun (WGS) entry which is preliminary data.</text>
</comment>
<name>A0A941DE29_9BURK</name>
<dbReference type="AlphaFoldDB" id="A0A941DE29"/>
<proteinExistence type="predicted"/>
<evidence type="ECO:0000256" key="1">
    <source>
        <dbReference type="SAM" id="SignalP"/>
    </source>
</evidence>
<dbReference type="EMBL" id="JAGSPM010000002">
    <property type="protein sequence ID" value="MBR7745968.1"/>
    <property type="molecule type" value="Genomic_DNA"/>
</dbReference>